<feature type="region of interest" description="Disordered" evidence="3">
    <location>
        <begin position="252"/>
        <end position="279"/>
    </location>
</feature>
<dbReference type="InterPro" id="IPR016130">
    <property type="entry name" value="Tyr_Pase_AS"/>
</dbReference>
<evidence type="ECO:0000259" key="4">
    <source>
        <dbReference type="PROSITE" id="PS50055"/>
    </source>
</evidence>
<dbReference type="VEuPathDB" id="FungiDB:SCHCODRAFT_02696170"/>
<feature type="compositionally biased region" description="Polar residues" evidence="3">
    <location>
        <begin position="1260"/>
        <end position="1277"/>
    </location>
</feature>
<feature type="compositionally biased region" description="Polar residues" evidence="3">
    <location>
        <begin position="1117"/>
        <end position="1126"/>
    </location>
</feature>
<accession>D8PL99</accession>
<feature type="region of interest" description="Disordered" evidence="3">
    <location>
        <begin position="500"/>
        <end position="538"/>
    </location>
</feature>
<feature type="compositionally biased region" description="Low complexity" evidence="3">
    <location>
        <begin position="1127"/>
        <end position="1139"/>
    </location>
</feature>
<feature type="compositionally biased region" description="Basic residues" evidence="3">
    <location>
        <begin position="1318"/>
        <end position="1327"/>
    </location>
</feature>
<proteinExistence type="inferred from homology"/>
<dbReference type="PROSITE" id="PS50056">
    <property type="entry name" value="TYR_PHOSPHATASE_2"/>
    <property type="match status" value="1"/>
</dbReference>
<dbReference type="PROSITE" id="PS00383">
    <property type="entry name" value="TYR_PHOSPHATASE_1"/>
    <property type="match status" value="1"/>
</dbReference>
<feature type="region of interest" description="Disordered" evidence="3">
    <location>
        <begin position="924"/>
        <end position="1014"/>
    </location>
</feature>
<dbReference type="SUPFAM" id="SSF52799">
    <property type="entry name" value="(Phosphotyrosine protein) phosphatases II"/>
    <property type="match status" value="2"/>
</dbReference>
<evidence type="ECO:0000259" key="6">
    <source>
        <dbReference type="PROSITE" id="PS50206"/>
    </source>
</evidence>
<dbReference type="SMART" id="SM00194">
    <property type="entry name" value="PTPc"/>
    <property type="match status" value="1"/>
</dbReference>
<dbReference type="InterPro" id="IPR029021">
    <property type="entry name" value="Prot-tyrosine_phosphatase-like"/>
</dbReference>
<dbReference type="OMA" id="TDFWTLC"/>
<feature type="region of interest" description="Disordered" evidence="3">
    <location>
        <begin position="380"/>
        <end position="413"/>
    </location>
</feature>
<comment type="similarity">
    <text evidence="1">Belongs to the protein-tyrosine phosphatase family. Non-receptor class subfamily.</text>
</comment>
<dbReference type="Pfam" id="PF00102">
    <property type="entry name" value="Y_phosphatase"/>
    <property type="match status" value="1"/>
</dbReference>
<feature type="compositionally biased region" description="Polar residues" evidence="3">
    <location>
        <begin position="961"/>
        <end position="972"/>
    </location>
</feature>
<dbReference type="eggNOG" id="KOG0789">
    <property type="taxonomic scope" value="Eukaryota"/>
</dbReference>
<feature type="region of interest" description="Disordered" evidence="3">
    <location>
        <begin position="1230"/>
        <end position="1388"/>
    </location>
</feature>
<sequence length="1388" mass="149999">MANDDDFFSSTTTHAVSGAHMGEPDGAVDFAAAIASRFGSASMLTAKLPADVPTPAPAPPKNDVPDDFAAAIANRFGSANMLTAKLPASLPKPQQSQSPSPMLRMPSSPMAKLQITNSAPLDITTVRPSDLDSWLFDESTAARTLVVDIRPHAAYANARLPKAVSLSVPSTLLKRPLFSLERLCEMLPTPSARARFSAWKTASRILVYDADSAHIPETSNIFGLLRKFKNDKFAGELAWLQGGFQQVWKERRSVVDDKPPQGTDDPDEEDETSSDDRVLRTKRLPMAAFTLTSTTQNRPKRQGPGRTNLTLSEMHTPSAVAPPPPASSANPFFDNIRQNAELSHGITERIPLRIPRRVRRRINDLPFTWLQEIARRAATLPRAASHPAPRRDAYSSTSESEDDTADEPDPNDVEEGMEALAMQFYRIEVAEQRRMMNIMEHHTRESNTPQASRDSKPDDSDSCVSFSKGDRMFPYSIIAGVEKGSKNRYRNIWPFEHARPSSGHISEHEHSPSREQFAQKTPRATQPLLSLPPSPGGDSDDYVNASHVQPLGTTKRYIATQGPLPDTFADFWTLVWQQNVHVIVMLTREIEGSMIKCGSYWTENSYGPLRLKLVSSTGGSGVESDNIVKPSPQSGGFFTFQPPTPKGVRPRQIKRVFELRHTKYPRAGARKVVQIQYLEWPDMNVPDDPRGVLELIKEVDQCSAQAKAESMSQAAVDNDAQGEESDDSCDPRTGICRDPKGIMMNPPVLLHCSAGVGRTGGFIAVDAVLDGMRRELRKRRNDALVNAGMVLSPMSPTVPLNDRDGDVTMADGVKNSTQASTSVACHRGDMSSATSAAPHDGERDTEHDIEMKNNDEVGATTAGPHVVHVPVATVEQRQVGNFDGWDGHKISPPDLMQVDGEEYHHKKGREGTRRWVEDVTAQTGLGASADEPGAPVGSSTTSDESSFGFKTNARRARSGSLHGTSSPLTSGDSDAAGQPGRQGGEDGAQRARTSSVPSTLRPKLNGLNGGTLGSSPLATASTPFLGAGQKTPGGFFAVPALPANANPSALSHSTSPGSTDAPSPPTRANSGSGSGTGSGSGSNGSVPPSTDRSFSSPTPASASPHESERRLSEPFSAMNSMDLTMPSTQTSQAQASQEKTAGEKKERKGRHSRRPSMSYVDYKQPRKLHDDASPPPLSSFDDPICEVVQDMREQRMSLCQSLRQYVFVHAAVIEGALMIVDEEREDAQRRGAAMVSQRSIRSLPGGMRGISDELLRRPSSVATTTQRPASSNAQTPRPTLRAMDVSDNSSTTTTSTGKRGASPTELRKEDVRGEVRLSKRPSLKRKAPSQSPGADKEMQVEHPHPRQLYRPPSTGTRLSQVAQGVSSGSQKSGSPSPRSLKSGGHPPP</sequence>
<feature type="compositionally biased region" description="Basic and acidic residues" evidence="3">
    <location>
        <begin position="1305"/>
        <end position="1317"/>
    </location>
</feature>
<feature type="domain" description="Tyrosine-protein phosphatase" evidence="4">
    <location>
        <begin position="486"/>
        <end position="775"/>
    </location>
</feature>
<feature type="region of interest" description="Disordered" evidence="3">
    <location>
        <begin position="1047"/>
        <end position="1178"/>
    </location>
</feature>
<evidence type="ECO:0000256" key="2">
    <source>
        <dbReference type="ARBA" id="ARBA00013064"/>
    </source>
</evidence>
<dbReference type="EC" id="3.1.3.48" evidence="2"/>
<dbReference type="HOGENOM" id="CLU_002713_0_0_1"/>
<keyword evidence="8" id="KW-1185">Reference proteome</keyword>
<feature type="compositionally biased region" description="Polar residues" evidence="3">
    <location>
        <begin position="1052"/>
        <end position="1061"/>
    </location>
</feature>
<feature type="region of interest" description="Disordered" evidence="3">
    <location>
        <begin position="818"/>
        <end position="846"/>
    </location>
</feature>
<dbReference type="InterPro" id="IPR001763">
    <property type="entry name" value="Rhodanese-like_dom"/>
</dbReference>
<evidence type="ECO:0000259" key="5">
    <source>
        <dbReference type="PROSITE" id="PS50056"/>
    </source>
</evidence>
<feature type="region of interest" description="Disordered" evidence="3">
    <location>
        <begin position="442"/>
        <end position="465"/>
    </location>
</feature>
<feature type="compositionally biased region" description="Polar residues" evidence="3">
    <location>
        <begin position="937"/>
        <end position="949"/>
    </location>
</feature>
<dbReference type="STRING" id="578458.D8PL99"/>
<dbReference type="InterPro" id="IPR036873">
    <property type="entry name" value="Rhodanese-like_dom_sf"/>
</dbReference>
<feature type="compositionally biased region" description="Gly residues" evidence="3">
    <location>
        <begin position="1072"/>
        <end position="1082"/>
    </location>
</feature>
<dbReference type="InterPro" id="IPR050348">
    <property type="entry name" value="Protein-Tyr_Phosphatase"/>
</dbReference>
<feature type="compositionally biased region" description="Low complexity" evidence="3">
    <location>
        <begin position="1093"/>
        <end position="1104"/>
    </location>
</feature>
<dbReference type="PANTHER" id="PTHR19134:SF561">
    <property type="entry name" value="PROTEIN TYROSINE PHOSPHATASE 36E, ISOFORM A"/>
    <property type="match status" value="1"/>
</dbReference>
<feature type="compositionally biased region" description="Basic and acidic residues" evidence="3">
    <location>
        <begin position="1334"/>
        <end position="1344"/>
    </location>
</feature>
<dbReference type="SUPFAM" id="SSF52821">
    <property type="entry name" value="Rhodanese/Cell cycle control phosphatase"/>
    <property type="match status" value="1"/>
</dbReference>
<dbReference type="SMART" id="SM00404">
    <property type="entry name" value="PTPc_motif"/>
    <property type="match status" value="1"/>
</dbReference>
<feature type="domain" description="Tyrosine specific protein phosphatases" evidence="5">
    <location>
        <begin position="745"/>
        <end position="768"/>
    </location>
</feature>
<feature type="domain" description="Rhodanese" evidence="6">
    <location>
        <begin position="140"/>
        <end position="256"/>
    </location>
</feature>
<gene>
    <name evidence="7" type="ORF">SCHCODRAFT_255760</name>
</gene>
<feature type="compositionally biased region" description="Acidic residues" evidence="3">
    <location>
        <begin position="264"/>
        <end position="273"/>
    </location>
</feature>
<dbReference type="InterPro" id="IPR000387">
    <property type="entry name" value="Tyr_Pase_dom"/>
</dbReference>
<name>D8PL99_SCHCM</name>
<dbReference type="PANTHER" id="PTHR19134">
    <property type="entry name" value="RECEPTOR-TYPE TYROSINE-PROTEIN PHOSPHATASE"/>
    <property type="match status" value="1"/>
</dbReference>
<evidence type="ECO:0000256" key="1">
    <source>
        <dbReference type="ARBA" id="ARBA00009649"/>
    </source>
</evidence>
<dbReference type="InParanoid" id="D8PL99"/>
<feature type="region of interest" description="Disordered" evidence="3">
    <location>
        <begin position="708"/>
        <end position="732"/>
    </location>
</feature>
<dbReference type="InterPro" id="IPR000242">
    <property type="entry name" value="PTP_cat"/>
</dbReference>
<feature type="compositionally biased region" description="Basic and acidic residues" evidence="3">
    <location>
        <begin position="1163"/>
        <end position="1172"/>
    </location>
</feature>
<dbReference type="CDD" id="cd18533">
    <property type="entry name" value="PTP_fungal"/>
    <property type="match status" value="1"/>
</dbReference>
<dbReference type="PROSITE" id="PS50055">
    <property type="entry name" value="TYR_PHOSPHATASE_PTP"/>
    <property type="match status" value="1"/>
</dbReference>
<evidence type="ECO:0000313" key="8">
    <source>
        <dbReference type="Proteomes" id="UP000007431"/>
    </source>
</evidence>
<feature type="compositionally biased region" description="Acidic residues" evidence="3">
    <location>
        <begin position="399"/>
        <end position="413"/>
    </location>
</feature>
<dbReference type="Gene3D" id="3.40.250.10">
    <property type="entry name" value="Rhodanese-like domain"/>
    <property type="match status" value="1"/>
</dbReference>
<organism evidence="8">
    <name type="scientific">Schizophyllum commune (strain H4-8 / FGSC 9210)</name>
    <name type="common">Split gill fungus</name>
    <dbReference type="NCBI Taxonomy" id="578458"/>
    <lineage>
        <taxon>Eukaryota</taxon>
        <taxon>Fungi</taxon>
        <taxon>Dikarya</taxon>
        <taxon>Basidiomycota</taxon>
        <taxon>Agaricomycotina</taxon>
        <taxon>Agaricomycetes</taxon>
        <taxon>Agaricomycetidae</taxon>
        <taxon>Agaricales</taxon>
        <taxon>Schizophyllaceae</taxon>
        <taxon>Schizophyllum</taxon>
    </lineage>
</organism>
<evidence type="ECO:0000313" key="7">
    <source>
        <dbReference type="EMBL" id="EFJ02732.1"/>
    </source>
</evidence>
<dbReference type="PROSITE" id="PS50206">
    <property type="entry name" value="RHODANESE_3"/>
    <property type="match status" value="1"/>
</dbReference>
<feature type="compositionally biased region" description="Polar residues" evidence="3">
    <location>
        <begin position="305"/>
        <end position="315"/>
    </location>
</feature>
<reference evidence="7 8" key="1">
    <citation type="journal article" date="2010" name="Nat. Biotechnol.">
        <title>Genome sequence of the model mushroom Schizophyllum commune.</title>
        <authorList>
            <person name="Ohm R.A."/>
            <person name="de Jong J.F."/>
            <person name="Lugones L.G."/>
            <person name="Aerts A."/>
            <person name="Kothe E."/>
            <person name="Stajich J.E."/>
            <person name="de Vries R.P."/>
            <person name="Record E."/>
            <person name="Levasseur A."/>
            <person name="Baker S.E."/>
            <person name="Bartholomew K.A."/>
            <person name="Coutinho P.M."/>
            <person name="Erdmann S."/>
            <person name="Fowler T.J."/>
            <person name="Gathman A.C."/>
            <person name="Lombard V."/>
            <person name="Henrissat B."/>
            <person name="Knabe N."/>
            <person name="Kuees U."/>
            <person name="Lilly W.W."/>
            <person name="Lindquist E."/>
            <person name="Lucas S."/>
            <person name="Magnuson J.K."/>
            <person name="Piumi F."/>
            <person name="Raudaskoski M."/>
            <person name="Salamov A."/>
            <person name="Schmutz J."/>
            <person name="Schwarze F.W.M.R."/>
            <person name="vanKuyk P.A."/>
            <person name="Horton J.S."/>
            <person name="Grigoriev I.V."/>
            <person name="Woesten H.A.B."/>
        </authorList>
    </citation>
    <scope>NUCLEOTIDE SEQUENCE [LARGE SCALE GENOMIC DNA]</scope>
    <source>
        <strain evidence="8">H4-8 / FGSC 9210</strain>
    </source>
</reference>
<evidence type="ECO:0000256" key="3">
    <source>
        <dbReference type="SAM" id="MobiDB-lite"/>
    </source>
</evidence>
<dbReference type="Gene3D" id="3.90.190.10">
    <property type="entry name" value="Protein tyrosine phosphatase superfamily"/>
    <property type="match status" value="2"/>
</dbReference>
<feature type="compositionally biased region" description="Low complexity" evidence="3">
    <location>
        <begin position="1359"/>
        <end position="1379"/>
    </location>
</feature>
<dbReference type="InterPro" id="IPR003595">
    <property type="entry name" value="Tyr_Pase_cat"/>
</dbReference>
<feature type="region of interest" description="Disordered" evidence="3">
    <location>
        <begin position="292"/>
        <end position="326"/>
    </location>
</feature>
<dbReference type="EMBL" id="GL377302">
    <property type="protein sequence ID" value="EFJ02732.1"/>
    <property type="molecule type" value="Genomic_DNA"/>
</dbReference>
<dbReference type="GO" id="GO:0004725">
    <property type="term" value="F:protein tyrosine phosphatase activity"/>
    <property type="evidence" value="ECO:0007669"/>
    <property type="project" value="UniProtKB-EC"/>
</dbReference>
<dbReference type="Proteomes" id="UP000007431">
    <property type="component" value="Unassembled WGS sequence"/>
</dbReference>
<protein>
    <recommendedName>
        <fullName evidence="2">protein-tyrosine-phosphatase</fullName>
        <ecNumber evidence="2">3.1.3.48</ecNumber>
    </recommendedName>
</protein>
<dbReference type="PRINTS" id="PR00700">
    <property type="entry name" value="PRTYPHPHTASE"/>
</dbReference>
<feature type="compositionally biased region" description="Polar residues" evidence="3">
    <location>
        <begin position="514"/>
        <end position="524"/>
    </location>
</feature>